<evidence type="ECO:0000313" key="13">
    <source>
        <dbReference type="Proteomes" id="UP000504607"/>
    </source>
</evidence>
<dbReference type="InterPro" id="IPR017972">
    <property type="entry name" value="Cyt_P450_CS"/>
</dbReference>
<dbReference type="PROSITE" id="PS00086">
    <property type="entry name" value="CYTOCHROME_P450"/>
    <property type="match status" value="1"/>
</dbReference>
<evidence type="ECO:0000256" key="7">
    <source>
        <dbReference type="ARBA" id="ARBA00023002"/>
    </source>
</evidence>
<evidence type="ECO:0000313" key="14">
    <source>
        <dbReference type="RefSeq" id="XP_019705553.1"/>
    </source>
</evidence>
<evidence type="ECO:0000256" key="4">
    <source>
        <dbReference type="ARBA" id="ARBA00022692"/>
    </source>
</evidence>
<dbReference type="SUPFAM" id="SSF48264">
    <property type="entry name" value="Cytochrome P450"/>
    <property type="match status" value="1"/>
</dbReference>
<dbReference type="Gene3D" id="1.10.630.10">
    <property type="entry name" value="Cytochrome P450"/>
    <property type="match status" value="1"/>
</dbReference>
<evidence type="ECO:0000256" key="5">
    <source>
        <dbReference type="ARBA" id="ARBA00022723"/>
    </source>
</evidence>
<feature type="binding site" description="axial binding residue" evidence="10">
    <location>
        <position position="459"/>
    </location>
    <ligand>
        <name>heme</name>
        <dbReference type="ChEBI" id="CHEBI:30413"/>
    </ligand>
    <ligandPart>
        <name>Fe</name>
        <dbReference type="ChEBI" id="CHEBI:18248"/>
    </ligandPart>
</feature>
<dbReference type="PRINTS" id="PR00385">
    <property type="entry name" value="P450"/>
</dbReference>
<dbReference type="InterPro" id="IPR050651">
    <property type="entry name" value="Plant_Cytochrome_P450_Monoox"/>
</dbReference>
<dbReference type="GO" id="GO:0016705">
    <property type="term" value="F:oxidoreductase activity, acting on paired donors, with incorporation or reduction of molecular oxygen"/>
    <property type="evidence" value="ECO:0007669"/>
    <property type="project" value="InterPro"/>
</dbReference>
<keyword evidence="11" id="KW-0503">Monooxygenase</keyword>
<evidence type="ECO:0000256" key="10">
    <source>
        <dbReference type="PIRSR" id="PIRSR602401-1"/>
    </source>
</evidence>
<evidence type="ECO:0000256" key="11">
    <source>
        <dbReference type="RuleBase" id="RU000461"/>
    </source>
</evidence>
<dbReference type="CDD" id="cd20654">
    <property type="entry name" value="CYP82"/>
    <property type="match status" value="1"/>
</dbReference>
<keyword evidence="13" id="KW-1185">Reference proteome</keyword>
<dbReference type="FunFam" id="1.10.630.10:FF:000026">
    <property type="entry name" value="Cytochrome P450 82C4"/>
    <property type="match status" value="1"/>
</dbReference>
<reference evidence="14" key="1">
    <citation type="submission" date="2025-08" db="UniProtKB">
        <authorList>
            <consortium name="RefSeq"/>
        </authorList>
    </citation>
    <scope>IDENTIFICATION</scope>
</reference>
<keyword evidence="4 12" id="KW-0812">Transmembrane</keyword>
<dbReference type="InterPro" id="IPR002401">
    <property type="entry name" value="Cyt_P450_E_grp-I"/>
</dbReference>
<dbReference type="GO" id="GO:0005506">
    <property type="term" value="F:iron ion binding"/>
    <property type="evidence" value="ECO:0007669"/>
    <property type="project" value="InterPro"/>
</dbReference>
<keyword evidence="3 10" id="KW-0349">Heme</keyword>
<organism evidence="13 14">
    <name type="scientific">Elaeis guineensis var. tenera</name>
    <name type="common">Oil palm</name>
    <dbReference type="NCBI Taxonomy" id="51953"/>
    <lineage>
        <taxon>Eukaryota</taxon>
        <taxon>Viridiplantae</taxon>
        <taxon>Streptophyta</taxon>
        <taxon>Embryophyta</taxon>
        <taxon>Tracheophyta</taxon>
        <taxon>Spermatophyta</taxon>
        <taxon>Magnoliopsida</taxon>
        <taxon>Liliopsida</taxon>
        <taxon>Arecaceae</taxon>
        <taxon>Arecoideae</taxon>
        <taxon>Cocoseae</taxon>
        <taxon>Elaeidinae</taxon>
        <taxon>Elaeis</taxon>
    </lineage>
</organism>
<evidence type="ECO:0000256" key="6">
    <source>
        <dbReference type="ARBA" id="ARBA00022989"/>
    </source>
</evidence>
<comment type="cofactor">
    <cofactor evidence="1 10">
        <name>heme</name>
        <dbReference type="ChEBI" id="CHEBI:30413"/>
    </cofactor>
</comment>
<sequence>MDFILQLQYVVVLIAFVFLYHLWMERIMGKKTKIKEPPKPSGSWPIIGHLHLLRSQKPLAHLFGEMADKYGPVFMLHLGMRRTLVVNSWEAAKECLATNDKVFATRPGNAAGKHLGYNYAMVGFAPYGSYWRSVRKIIMVELLSNARLETLKHVRSMEMDTCIRELYELWLRNNRRPVKVEMKRWLGGLAYNIVVRVVAGKRYFGSGTGSDEAWRFRKAISRLFGLLDAFVASDMFPCLKWMDWRGHESAMKNTAQEVDSIMAGLLEEHRQRRLSGKATGGPQDFMDVMLSIVEDAEFSGMDVDAVIKATSLALIMGGTDTTTTSLAWTLALLVKNPQVLKKAQDEIDAVVGKDRHVEESDVKNLLYLQAIVKEVLRLYPAAKLLVQHEAMADCRIGGYDVAAGTRLHVNVWKLQRDPLVWSEPNEFRPERFLSAPHAGVDVRGQHFELIPFGSGRRSCPGISFALQVMHLTLARLIQGFELETPGGGPSEMADDLGLPYPNTTPLEVLLSPRLADMLYE</sequence>
<proteinExistence type="inferred from homology"/>
<dbReference type="Proteomes" id="UP000504607">
    <property type="component" value="Chromosome 4"/>
</dbReference>
<evidence type="ECO:0000256" key="2">
    <source>
        <dbReference type="ARBA" id="ARBA00004370"/>
    </source>
</evidence>
<evidence type="ECO:0000256" key="1">
    <source>
        <dbReference type="ARBA" id="ARBA00001971"/>
    </source>
</evidence>
<dbReference type="OrthoDB" id="2789670at2759"/>
<gene>
    <name evidence="14" type="primary">LOC105042953</name>
</gene>
<dbReference type="InterPro" id="IPR036396">
    <property type="entry name" value="Cyt_P450_sf"/>
</dbReference>
<dbReference type="GO" id="GO:0004497">
    <property type="term" value="F:monooxygenase activity"/>
    <property type="evidence" value="ECO:0007669"/>
    <property type="project" value="UniProtKB-KW"/>
</dbReference>
<dbReference type="RefSeq" id="XP_019705553.1">
    <property type="nucleotide sequence ID" value="XM_019849994.2"/>
</dbReference>
<dbReference type="AlphaFoldDB" id="A0A6J0PHR3"/>
<name>A0A6J0PHR3_ELAGV</name>
<dbReference type="PANTHER" id="PTHR47947:SF26">
    <property type="entry name" value="CYTOCHROME P450"/>
    <property type="match status" value="1"/>
</dbReference>
<feature type="transmembrane region" description="Helical" evidence="12">
    <location>
        <begin position="6"/>
        <end position="23"/>
    </location>
</feature>
<dbReference type="Pfam" id="PF00067">
    <property type="entry name" value="p450"/>
    <property type="match status" value="1"/>
</dbReference>
<evidence type="ECO:0000256" key="9">
    <source>
        <dbReference type="ARBA" id="ARBA00023136"/>
    </source>
</evidence>
<keyword evidence="9 12" id="KW-0472">Membrane</keyword>
<comment type="subcellular location">
    <subcellularLocation>
        <location evidence="2">Membrane</location>
    </subcellularLocation>
</comment>
<keyword evidence="5 10" id="KW-0479">Metal-binding</keyword>
<dbReference type="InParanoid" id="A0A6J0PHR3"/>
<protein>
    <submittedName>
        <fullName evidence="14">Cytochrome P450 CYP82D47</fullName>
    </submittedName>
</protein>
<evidence type="ECO:0000256" key="12">
    <source>
        <dbReference type="SAM" id="Phobius"/>
    </source>
</evidence>
<keyword evidence="7 11" id="KW-0560">Oxidoreductase</keyword>
<evidence type="ECO:0000256" key="8">
    <source>
        <dbReference type="ARBA" id="ARBA00023004"/>
    </source>
</evidence>
<accession>A0A6J0PHR3</accession>
<dbReference type="GO" id="GO:0020037">
    <property type="term" value="F:heme binding"/>
    <property type="evidence" value="ECO:0007669"/>
    <property type="project" value="InterPro"/>
</dbReference>
<comment type="similarity">
    <text evidence="11">Belongs to the cytochrome P450 family.</text>
</comment>
<dbReference type="PANTHER" id="PTHR47947">
    <property type="entry name" value="CYTOCHROME P450 82C3-RELATED"/>
    <property type="match status" value="1"/>
</dbReference>
<evidence type="ECO:0000256" key="3">
    <source>
        <dbReference type="ARBA" id="ARBA00022617"/>
    </source>
</evidence>
<keyword evidence="8 10" id="KW-0408">Iron</keyword>
<dbReference type="InterPro" id="IPR001128">
    <property type="entry name" value="Cyt_P450"/>
</dbReference>
<dbReference type="GO" id="GO:0016020">
    <property type="term" value="C:membrane"/>
    <property type="evidence" value="ECO:0007669"/>
    <property type="project" value="UniProtKB-SubCell"/>
</dbReference>
<keyword evidence="6 12" id="KW-1133">Transmembrane helix</keyword>
<dbReference type="PRINTS" id="PR00463">
    <property type="entry name" value="EP450I"/>
</dbReference>